<name>A0ABS1PNN9_9ACTN</name>
<dbReference type="CDD" id="cd00267">
    <property type="entry name" value="ABC_ATPase"/>
    <property type="match status" value="1"/>
</dbReference>
<evidence type="ECO:0008006" key="4">
    <source>
        <dbReference type="Google" id="ProtNLM"/>
    </source>
</evidence>
<evidence type="ECO:0000313" key="2">
    <source>
        <dbReference type="EMBL" id="MBL1114013.1"/>
    </source>
</evidence>
<feature type="region of interest" description="Disordered" evidence="1">
    <location>
        <begin position="159"/>
        <end position="190"/>
    </location>
</feature>
<evidence type="ECO:0000256" key="1">
    <source>
        <dbReference type="SAM" id="MobiDB-lite"/>
    </source>
</evidence>
<organism evidence="2 3">
    <name type="scientific">Streptomyces endocoffeicus</name>
    <dbReference type="NCBI Taxonomy" id="2898945"/>
    <lineage>
        <taxon>Bacteria</taxon>
        <taxon>Bacillati</taxon>
        <taxon>Actinomycetota</taxon>
        <taxon>Actinomycetes</taxon>
        <taxon>Kitasatosporales</taxon>
        <taxon>Streptomycetaceae</taxon>
        <taxon>Streptomyces</taxon>
    </lineage>
</organism>
<dbReference type="Gene3D" id="3.40.50.300">
    <property type="entry name" value="P-loop containing nucleotide triphosphate hydrolases"/>
    <property type="match status" value="1"/>
</dbReference>
<dbReference type="EMBL" id="JAERRG010000005">
    <property type="protein sequence ID" value="MBL1114013.1"/>
    <property type="molecule type" value="Genomic_DNA"/>
</dbReference>
<dbReference type="SUPFAM" id="SSF52540">
    <property type="entry name" value="P-loop containing nucleoside triphosphate hydrolases"/>
    <property type="match status" value="1"/>
</dbReference>
<dbReference type="Proteomes" id="UP000621510">
    <property type="component" value="Unassembled WGS sequence"/>
</dbReference>
<sequence>MAGGRPPKDGGQKRYPELEELAAWFRQAMTDAGYESPNAVVRAEIAHKNVVYGIHGASRFLKLEVVRALAVGLRRDPAEVVPLWTKAKEAVDRAAAARRAAETPHLTSWAELPLPDLALRNLMDAQSRAVERLPYDKLGVEEPPLSAVYVRQRIRTSIHTGDSSNRGGVRADDDSAQRMTDAGGNDGQVLDSLLPVPDALARHEHLLITGEPGAGKSTLSSQVAWALSRIWLGQDSSLDAPISEPVIPIRIAARTLVDQSGSWSGALGQAARRSLGGSLVADPDPGLFGGRVQGARWLVMVDGLDEIADRDTRSDVIRTIAQHARAGSDYRFMVTSRPLPEGELAPLRSPLIGAYGMEPFDAAELRDFAGKWFAAQYEDNKERALAAADRFLKETEDGRLRELVRNPLLATIAAVNATVDWSRPLPTSRLSLYQRFCEHLLTRGASAATVRTELNRRYRDDPERCSFHLWLDQHKAEILGALGKCRLNGEELLSEAALNWVREHSQEQRLLAGWEADVREFLQGTGLLVTEEGDYRFLHYSFAEFIAAQSYALEIPPDFSDVEEWIRRAFKDDERTFAIFLFCMWSERKECEADRIANHLLHGASGGYDRPLLAGLLLAEGVPFGEVNRALILDRLEAIARNEEDDECEKACEVLGALGGQPGVLQRLERMAASEILEPMLRLHAVQAFSQAGDADAAEQLLGSLLDSIYGAIHRAAHVACSIGEGAREKVHRRAQALAENPTTTIYVLSRAAVALEHLEHPHEAAEVARKVLESPQAKAADLKRAVESWIKARPAEVEIVAQLALSRPPFDQRGRATVAEVLEKLGEPETAACIAGEVLGSNTPDAVALRSAVRTWTNVRGPEGRSTVMAAFANSSADLGHDLDTPAALLESVAAFSEGTEIADWAHNVLGAHRWGTFEGGSVVSAWLAAEGTTRVGAVMERIGRGRYLEGYARAETAETFLNSGARQEAGELAERALRTPNLSRARYQQAASVLLKIEGHHAAIQMENIWESSSGLDVNSSWLAGVLDACSDQSAESALSDAAVCRLARELIGLGAVKNEDVVLALGALVLVGGREFFPYILETTKTHSGLSWTDKCNIAQGLAALGERAYALELWRHLISLPCPPEKVELRLMMDLQSAEATKEAAGWMRELIEDPNTHSPRRLRLGQLLAWLAAADPQLTEGPDGPLSTPQE</sequence>
<keyword evidence="3" id="KW-1185">Reference proteome</keyword>
<dbReference type="RefSeq" id="WP_201851846.1">
    <property type="nucleotide sequence ID" value="NZ_JAERRG010000005.1"/>
</dbReference>
<evidence type="ECO:0000313" key="3">
    <source>
        <dbReference type="Proteomes" id="UP000621510"/>
    </source>
</evidence>
<comment type="caution">
    <text evidence="2">The sequence shown here is derived from an EMBL/GenBank/DDBJ whole genome shotgun (WGS) entry which is preliminary data.</text>
</comment>
<dbReference type="PANTHER" id="PTHR46844">
    <property type="entry name" value="SLR5058 PROTEIN"/>
    <property type="match status" value="1"/>
</dbReference>
<dbReference type="InterPro" id="IPR027417">
    <property type="entry name" value="P-loop_NTPase"/>
</dbReference>
<reference evidence="2 3" key="1">
    <citation type="submission" date="2021-01" db="EMBL/GenBank/DDBJ databases">
        <title>WGS of actinomycetes isolated from Thailand.</title>
        <authorList>
            <person name="Thawai C."/>
        </authorList>
    </citation>
    <scope>NUCLEOTIDE SEQUENCE [LARGE SCALE GENOMIC DNA]</scope>
    <source>
        <strain evidence="2 3">CA3R110</strain>
    </source>
</reference>
<dbReference type="PANTHER" id="PTHR46844:SF1">
    <property type="entry name" value="SLR5058 PROTEIN"/>
    <property type="match status" value="1"/>
</dbReference>
<gene>
    <name evidence="2" type="ORF">JK364_16660</name>
</gene>
<protein>
    <recommendedName>
        <fullName evidence="4">NACHT domain-containing protein</fullName>
    </recommendedName>
</protein>
<proteinExistence type="predicted"/>
<accession>A0ABS1PNN9</accession>